<reference evidence="4 7" key="3">
    <citation type="submission" date="2017-09" db="EMBL/GenBank/DDBJ databases">
        <authorList>
            <person name="Ehlers B."/>
            <person name="Leendertz F.H."/>
        </authorList>
    </citation>
    <scope>NUCLEOTIDE SEQUENCE [LARGE SCALE GENOMIC DNA]</scope>
    <source>
        <strain evidence="4 7">Nm42</strain>
    </source>
</reference>
<dbReference type="OrthoDB" id="8549694at2"/>
<sequence length="75" mass="8553">MMKSKLLHSNIYDIDSETMGFDDEDEDALADGMIPDSRIVKLIDELETGDDDFCVAEESEIAIKSLGFCQYYDYE</sequence>
<reference evidence="6" key="1">
    <citation type="submission" date="2016-10" db="EMBL/GenBank/DDBJ databases">
        <authorList>
            <person name="Varghese N."/>
            <person name="Submissions S."/>
        </authorList>
    </citation>
    <scope>NUCLEOTIDE SEQUENCE [LARGE SCALE GENOMIC DNA]</scope>
    <source>
        <strain evidence="6">Nm10</strain>
    </source>
</reference>
<evidence type="ECO:0000313" key="6">
    <source>
        <dbReference type="Proteomes" id="UP000182882"/>
    </source>
</evidence>
<organism evidence="1 8">
    <name type="scientific">Nitrosomonas ureae</name>
    <dbReference type="NCBI Taxonomy" id="44577"/>
    <lineage>
        <taxon>Bacteria</taxon>
        <taxon>Pseudomonadati</taxon>
        <taxon>Pseudomonadota</taxon>
        <taxon>Betaproteobacteria</taxon>
        <taxon>Nitrosomonadales</taxon>
        <taxon>Nitrosomonadaceae</taxon>
        <taxon>Nitrosomonas</taxon>
    </lineage>
</organism>
<dbReference type="Proteomes" id="UP000219335">
    <property type="component" value="Unassembled WGS sequence"/>
</dbReference>
<dbReference type="EMBL" id="OCMU01000002">
    <property type="protein sequence ID" value="SOD20879.1"/>
    <property type="molecule type" value="Genomic_DNA"/>
</dbReference>
<evidence type="ECO:0000313" key="8">
    <source>
        <dbReference type="Proteomes" id="UP000244110"/>
    </source>
</evidence>
<dbReference type="Proteomes" id="UP000182882">
    <property type="component" value="Unassembled WGS sequence"/>
</dbReference>
<dbReference type="Proteomes" id="UP000244110">
    <property type="component" value="Unassembled WGS sequence"/>
</dbReference>
<accession>A0A0S3AM82</accession>
<evidence type="ECO:0000313" key="2">
    <source>
        <dbReference type="EMBL" id="SDT92762.1"/>
    </source>
</evidence>
<dbReference type="EMBL" id="FNLN01000011">
    <property type="protein sequence ID" value="SDT92762.1"/>
    <property type="molecule type" value="Genomic_DNA"/>
</dbReference>
<proteinExistence type="predicted"/>
<dbReference type="RefSeq" id="WP_062559906.1">
    <property type="nucleotide sequence ID" value="NZ_CP013341.1"/>
</dbReference>
<reference evidence="2 5" key="2">
    <citation type="submission" date="2016-10" db="EMBL/GenBank/DDBJ databases">
        <authorList>
            <person name="de Groot N.N."/>
        </authorList>
    </citation>
    <scope>NUCLEOTIDE SEQUENCE [LARGE SCALE GENOMIC DNA]</scope>
    <source>
        <strain evidence="2">Nm10</strain>
        <strain evidence="3 5">Nm9</strain>
    </source>
</reference>
<dbReference type="EMBL" id="FOFX01000036">
    <property type="protein sequence ID" value="SEQ30348.1"/>
    <property type="molecule type" value="Genomic_DNA"/>
</dbReference>
<evidence type="ECO:0000313" key="4">
    <source>
        <dbReference type="EMBL" id="SOD20879.1"/>
    </source>
</evidence>
<evidence type="ECO:0000313" key="7">
    <source>
        <dbReference type="Proteomes" id="UP000219335"/>
    </source>
</evidence>
<evidence type="ECO:0000313" key="5">
    <source>
        <dbReference type="Proteomes" id="UP000181998"/>
    </source>
</evidence>
<keyword evidence="6" id="KW-1185">Reference proteome</keyword>
<dbReference type="KEGG" id="nur:ATY38_14430"/>
<evidence type="ECO:0000313" key="1">
    <source>
        <dbReference type="EMBL" id="PTQ77645.1"/>
    </source>
</evidence>
<name>A0A0S3AM82_9PROT</name>
<evidence type="ECO:0000313" key="3">
    <source>
        <dbReference type="EMBL" id="SEQ30348.1"/>
    </source>
</evidence>
<dbReference type="EMBL" id="QAOL01000072">
    <property type="protein sequence ID" value="PTQ77645.1"/>
    <property type="molecule type" value="Genomic_DNA"/>
</dbReference>
<dbReference type="AlphaFoldDB" id="A0A0S3AM82"/>
<gene>
    <name evidence="1" type="ORF">C8R28_10725</name>
    <name evidence="2" type="ORF">SAMN05216406_11135</name>
    <name evidence="3" type="ORF">SAMN05421510_10363</name>
    <name evidence="4" type="ORF">SAMN06297164_2945</name>
</gene>
<protein>
    <submittedName>
        <fullName evidence="1">Uncharacterized protein</fullName>
    </submittedName>
</protein>
<dbReference type="Proteomes" id="UP000181998">
    <property type="component" value="Unassembled WGS sequence"/>
</dbReference>
<reference evidence="1 8" key="4">
    <citation type="submission" date="2018-04" db="EMBL/GenBank/DDBJ databases">
        <title>Active sludge and wastewater microbial communities from Klosterneuburg, Austria.</title>
        <authorList>
            <person name="Wagner M."/>
        </authorList>
    </citation>
    <scope>NUCLEOTIDE SEQUENCE [LARGE SCALE GENOMIC DNA]</scope>
    <source>
        <strain evidence="1 8">Nm4</strain>
    </source>
</reference>